<gene>
    <name evidence="3" type="ORF">BEN51_04700</name>
</gene>
<feature type="transmembrane region" description="Helical" evidence="1">
    <location>
        <begin position="12"/>
        <end position="31"/>
    </location>
</feature>
<feature type="transmembrane region" description="Helical" evidence="1">
    <location>
        <begin position="116"/>
        <end position="133"/>
    </location>
</feature>
<name>A0A343JB87_9CLOT</name>
<dbReference type="PANTHER" id="PTHR36834:SF2">
    <property type="entry name" value="MEMBRANE PROTEIN"/>
    <property type="match status" value="1"/>
</dbReference>
<dbReference type="InterPro" id="IPR053150">
    <property type="entry name" value="Teicoplanin_resist-assoc"/>
</dbReference>
<evidence type="ECO:0000313" key="4">
    <source>
        <dbReference type="Proteomes" id="UP000264883"/>
    </source>
</evidence>
<evidence type="ECO:0000256" key="1">
    <source>
        <dbReference type="SAM" id="Phobius"/>
    </source>
</evidence>
<keyword evidence="4" id="KW-1185">Reference proteome</keyword>
<dbReference type="InterPro" id="IPR006976">
    <property type="entry name" value="VanZ-like"/>
</dbReference>
<keyword evidence="1" id="KW-0812">Transmembrane</keyword>
<protein>
    <recommendedName>
        <fullName evidence="2">VanZ-like domain-containing protein</fullName>
    </recommendedName>
</protein>
<dbReference type="EMBL" id="CP016786">
    <property type="protein sequence ID" value="ASW42795.1"/>
    <property type="molecule type" value="Genomic_DNA"/>
</dbReference>
<proteinExistence type="predicted"/>
<accession>A0A343JB87</accession>
<keyword evidence="1" id="KW-0472">Membrane</keyword>
<dbReference type="KEGG" id="cia:BEN51_04700"/>
<reference evidence="3 4" key="1">
    <citation type="submission" date="2016-08" db="EMBL/GenBank/DDBJ databases">
        <title>Complete Genome Sequence Of The Indigo Reducing Clostridium isatidis DSM15098.</title>
        <authorList>
            <person name="Little G.T."/>
            <person name="Minton N.P."/>
        </authorList>
    </citation>
    <scope>NUCLEOTIDE SEQUENCE [LARGE SCALE GENOMIC DNA]</scope>
    <source>
        <strain evidence="3 4">DSM 15098</strain>
    </source>
</reference>
<feature type="transmembrane region" description="Helical" evidence="1">
    <location>
        <begin position="145"/>
        <end position="165"/>
    </location>
</feature>
<evidence type="ECO:0000259" key="2">
    <source>
        <dbReference type="Pfam" id="PF04892"/>
    </source>
</evidence>
<dbReference type="PANTHER" id="PTHR36834">
    <property type="entry name" value="MEMBRANE PROTEIN-RELATED"/>
    <property type="match status" value="1"/>
</dbReference>
<feature type="transmembrane region" description="Helical" evidence="1">
    <location>
        <begin position="89"/>
        <end position="110"/>
    </location>
</feature>
<dbReference type="OrthoDB" id="4822551at2"/>
<keyword evidence="1" id="KW-1133">Transmembrane helix</keyword>
<organism evidence="3 4">
    <name type="scientific">Clostridium isatidis</name>
    <dbReference type="NCBI Taxonomy" id="182773"/>
    <lineage>
        <taxon>Bacteria</taxon>
        <taxon>Bacillati</taxon>
        <taxon>Bacillota</taxon>
        <taxon>Clostridia</taxon>
        <taxon>Eubacteriales</taxon>
        <taxon>Clostridiaceae</taxon>
        <taxon>Clostridium</taxon>
    </lineage>
</organism>
<evidence type="ECO:0000313" key="3">
    <source>
        <dbReference type="EMBL" id="ASW42795.1"/>
    </source>
</evidence>
<feature type="domain" description="VanZ-like" evidence="2">
    <location>
        <begin position="14"/>
        <end position="133"/>
    </location>
</feature>
<sequence length="175" mass="20314">MEKHKINKLTYSLFIIYLITLIWIIVFKLNVPFTHIGNLRTINLIPFSEPLKLNGKISYNEMIMNVVVFVPLGIYTGILFEKWKTINKLFLFFLISFTCELLQYIFSIGASDITDLINNTLGGLIGLIIYKVIERAFKNKLKAQKFINLIAKVGTTIIILLLLFLRINNRLIFRI</sequence>
<dbReference type="Proteomes" id="UP000264883">
    <property type="component" value="Chromosome"/>
</dbReference>
<dbReference type="RefSeq" id="WP_119864929.1">
    <property type="nucleotide sequence ID" value="NZ_CP016786.1"/>
</dbReference>
<feature type="transmembrane region" description="Helical" evidence="1">
    <location>
        <begin position="62"/>
        <end position="80"/>
    </location>
</feature>
<dbReference type="AlphaFoldDB" id="A0A343JB87"/>
<dbReference type="Pfam" id="PF04892">
    <property type="entry name" value="VanZ"/>
    <property type="match status" value="1"/>
</dbReference>